<dbReference type="Proteomes" id="UP000053989">
    <property type="component" value="Unassembled WGS sequence"/>
</dbReference>
<protein>
    <submittedName>
        <fullName evidence="2">Uncharacterized protein</fullName>
    </submittedName>
</protein>
<feature type="compositionally biased region" description="Low complexity" evidence="1">
    <location>
        <begin position="776"/>
        <end position="786"/>
    </location>
</feature>
<dbReference type="InterPro" id="IPR027267">
    <property type="entry name" value="AH/BAR_dom_sf"/>
</dbReference>
<feature type="compositionally biased region" description="Polar residues" evidence="1">
    <location>
        <begin position="362"/>
        <end position="380"/>
    </location>
</feature>
<gene>
    <name evidence="2" type="ORF">SCLCIDRAFT_14847</name>
</gene>
<dbReference type="AlphaFoldDB" id="A0A0C3ECH6"/>
<dbReference type="STRING" id="1036808.A0A0C3ECH6"/>
<evidence type="ECO:0000313" key="3">
    <source>
        <dbReference type="Proteomes" id="UP000053989"/>
    </source>
</evidence>
<dbReference type="PANTHER" id="PTHR31962:SF6">
    <property type="entry name" value="EISOSOME COMPONENT PIL1-DOMAIN-CONTAINING PROTEIN"/>
    <property type="match status" value="1"/>
</dbReference>
<organism evidence="2 3">
    <name type="scientific">Scleroderma citrinum Foug A</name>
    <dbReference type="NCBI Taxonomy" id="1036808"/>
    <lineage>
        <taxon>Eukaryota</taxon>
        <taxon>Fungi</taxon>
        <taxon>Dikarya</taxon>
        <taxon>Basidiomycota</taxon>
        <taxon>Agaricomycotina</taxon>
        <taxon>Agaricomycetes</taxon>
        <taxon>Agaricomycetidae</taxon>
        <taxon>Boletales</taxon>
        <taxon>Sclerodermatineae</taxon>
        <taxon>Sclerodermataceae</taxon>
        <taxon>Scleroderma</taxon>
    </lineage>
</organism>
<dbReference type="GO" id="GO:0005886">
    <property type="term" value="C:plasma membrane"/>
    <property type="evidence" value="ECO:0007669"/>
    <property type="project" value="TreeGrafter"/>
</dbReference>
<keyword evidence="3" id="KW-1185">Reference proteome</keyword>
<evidence type="ECO:0000256" key="1">
    <source>
        <dbReference type="SAM" id="MobiDB-lite"/>
    </source>
</evidence>
<accession>A0A0C3ECH6</accession>
<dbReference type="Pfam" id="PF13805">
    <property type="entry name" value="Pil1"/>
    <property type="match status" value="1"/>
</dbReference>
<feature type="compositionally biased region" description="Low complexity" evidence="1">
    <location>
        <begin position="663"/>
        <end position="674"/>
    </location>
</feature>
<dbReference type="InterPro" id="IPR028245">
    <property type="entry name" value="PIL1/LSP1"/>
</dbReference>
<feature type="region of interest" description="Disordered" evidence="1">
    <location>
        <begin position="117"/>
        <end position="143"/>
    </location>
</feature>
<feature type="compositionally biased region" description="Polar residues" evidence="1">
    <location>
        <begin position="450"/>
        <end position="462"/>
    </location>
</feature>
<dbReference type="GO" id="GO:0036286">
    <property type="term" value="C:eisosome filament"/>
    <property type="evidence" value="ECO:0007669"/>
    <property type="project" value="TreeGrafter"/>
</dbReference>
<feature type="compositionally biased region" description="Basic and acidic residues" evidence="1">
    <location>
        <begin position="487"/>
        <end position="497"/>
    </location>
</feature>
<proteinExistence type="predicted"/>
<dbReference type="GO" id="GO:0008289">
    <property type="term" value="F:lipid binding"/>
    <property type="evidence" value="ECO:0007669"/>
    <property type="project" value="TreeGrafter"/>
</dbReference>
<feature type="region of interest" description="Disordered" evidence="1">
    <location>
        <begin position="636"/>
        <end position="865"/>
    </location>
</feature>
<dbReference type="Gene3D" id="1.20.1270.60">
    <property type="entry name" value="Arfaptin homology (AH) domain/BAR domain"/>
    <property type="match status" value="1"/>
</dbReference>
<feature type="region of interest" description="Disordered" evidence="1">
    <location>
        <begin position="246"/>
        <end position="266"/>
    </location>
</feature>
<dbReference type="EMBL" id="KN822021">
    <property type="protein sequence ID" value="KIM65616.1"/>
    <property type="molecule type" value="Genomic_DNA"/>
</dbReference>
<feature type="compositionally biased region" description="Basic residues" evidence="1">
    <location>
        <begin position="555"/>
        <end position="569"/>
    </location>
</feature>
<dbReference type="OrthoDB" id="5599269at2759"/>
<reference evidence="2 3" key="1">
    <citation type="submission" date="2014-04" db="EMBL/GenBank/DDBJ databases">
        <authorList>
            <consortium name="DOE Joint Genome Institute"/>
            <person name="Kuo A."/>
            <person name="Kohler A."/>
            <person name="Nagy L.G."/>
            <person name="Floudas D."/>
            <person name="Copeland A."/>
            <person name="Barry K.W."/>
            <person name="Cichocki N."/>
            <person name="Veneault-Fourrey C."/>
            <person name="LaButti K."/>
            <person name="Lindquist E.A."/>
            <person name="Lipzen A."/>
            <person name="Lundell T."/>
            <person name="Morin E."/>
            <person name="Murat C."/>
            <person name="Sun H."/>
            <person name="Tunlid A."/>
            <person name="Henrissat B."/>
            <person name="Grigoriev I.V."/>
            <person name="Hibbett D.S."/>
            <person name="Martin F."/>
            <person name="Nordberg H.P."/>
            <person name="Cantor M.N."/>
            <person name="Hua S.X."/>
        </authorList>
    </citation>
    <scope>NUCLEOTIDE SEQUENCE [LARGE SCALE GENOMIC DNA]</scope>
    <source>
        <strain evidence="2 3">Foug A</strain>
    </source>
</reference>
<feature type="compositionally biased region" description="Polar residues" evidence="1">
    <location>
        <begin position="806"/>
        <end position="818"/>
    </location>
</feature>
<feature type="compositionally biased region" description="Basic and acidic residues" evidence="1">
    <location>
        <begin position="125"/>
        <end position="139"/>
    </location>
</feature>
<dbReference type="GO" id="GO:0006897">
    <property type="term" value="P:endocytosis"/>
    <property type="evidence" value="ECO:0007669"/>
    <property type="project" value="TreeGrafter"/>
</dbReference>
<dbReference type="GO" id="GO:0070941">
    <property type="term" value="P:eisosome assembly"/>
    <property type="evidence" value="ECO:0007669"/>
    <property type="project" value="TreeGrafter"/>
</dbReference>
<feature type="compositionally biased region" description="Polar residues" evidence="1">
    <location>
        <begin position="523"/>
        <end position="539"/>
    </location>
</feature>
<reference evidence="3" key="2">
    <citation type="submission" date="2015-01" db="EMBL/GenBank/DDBJ databases">
        <title>Evolutionary Origins and Diversification of the Mycorrhizal Mutualists.</title>
        <authorList>
            <consortium name="DOE Joint Genome Institute"/>
            <consortium name="Mycorrhizal Genomics Consortium"/>
            <person name="Kohler A."/>
            <person name="Kuo A."/>
            <person name="Nagy L.G."/>
            <person name="Floudas D."/>
            <person name="Copeland A."/>
            <person name="Barry K.W."/>
            <person name="Cichocki N."/>
            <person name="Veneault-Fourrey C."/>
            <person name="LaButti K."/>
            <person name="Lindquist E.A."/>
            <person name="Lipzen A."/>
            <person name="Lundell T."/>
            <person name="Morin E."/>
            <person name="Murat C."/>
            <person name="Riley R."/>
            <person name="Ohm R."/>
            <person name="Sun H."/>
            <person name="Tunlid A."/>
            <person name="Henrissat B."/>
            <person name="Grigoriev I.V."/>
            <person name="Hibbett D.S."/>
            <person name="Martin F."/>
        </authorList>
    </citation>
    <scope>NUCLEOTIDE SEQUENCE [LARGE SCALE GENOMIC DNA]</scope>
    <source>
        <strain evidence="3">Foug A</strain>
    </source>
</reference>
<feature type="region of interest" description="Disordered" evidence="1">
    <location>
        <begin position="362"/>
        <end position="592"/>
    </location>
</feature>
<feature type="compositionally biased region" description="Polar residues" evidence="1">
    <location>
        <begin position="736"/>
        <end position="745"/>
    </location>
</feature>
<sequence length="898" mass="95537">MFKSAATKIAHNTTIPALAGTNPDLRPLQDLITTEKTLLVSLQRLSTDLTKASEALRIWGQGEGDDLGDILTASTALLSHFSGAVSTWASLHHTIRDNMKAIRTREEGLDDLRRRRRRLGSSAESAEKKLNKMSSEHKSFGTQTETLNRLREEIRGMDGDIVREEAALSDLKRKCSKNWMTLKFGGLVECCEKGIIVGDMGKCIINEISDHVTTPGLLRPPYTSRSRVNDCVTETQRAVSQVKFSGAPSVGGRVPPTSEDTQAPPSHVTAQPFYAPPLGSDLTVNMSGYSSYPPRKRSTSIDELGAHRVVKEELQPLQVSTLPARGRDPASAPDNLRALSLSTIGNGATGAEPSLMASITDALSRSQQGDSIDQTTSIGHSSIDPVPKYEPVTVSEGHGRTSDDTSSGKKRTTRRSTSPPVLPPGAAPAAIRAWDDGSGQGEDGAHSDHPASSSERASQQRISPLEADGEEEVGLAYDQDNACPEAEEAKDNDDKQSKIGGESFSEGEHEHATNARTVVAPTASMQTPISATPSMQSNVPGPMTLDNEASDRSNIKLHSRGGSQHRIHRVPPPTLDTDSANMGPSSRPLENPYDVHSTEFIARDDANDEHTRNVAAAREVSREFDALTWAAVSPANTYVPPQKTPQPLLGPRPASRQPSYEYSPTSPNRSPTSPVQATQEPSSPLAPPTAPFIDGSISPTRPTAPPLERPLLAYGDNRAPLPSPGVSSRGPPPFPQVTSPRSPQLDTPGAGSGASTGQRSPYRTPPEYARPAPPFSSAAMSRSTSSLDGNGGPGTPRMISAAAFRRQQQGRSPSNSGLPDSLGPADTSPLVLRRQSPAPAVPPKNTAPTRRLSVVNPDPHMASDDEGEYDYIAAYASSTSQSMGSGGGYGAGKYVSEL</sequence>
<feature type="compositionally biased region" description="Basic and acidic residues" evidence="1">
    <location>
        <begin position="397"/>
        <end position="407"/>
    </location>
</feature>
<evidence type="ECO:0000313" key="2">
    <source>
        <dbReference type="EMBL" id="KIM65616.1"/>
    </source>
</evidence>
<dbReference type="InParanoid" id="A0A0C3ECH6"/>
<dbReference type="PANTHER" id="PTHR31962">
    <property type="entry name" value="SPHINGOLIPID LONG CHAIN BASE-RESPONSIVE PROTEIN PIL1"/>
    <property type="match status" value="1"/>
</dbReference>
<dbReference type="HOGENOM" id="CLU_012875_0_0_1"/>
<name>A0A0C3ECH6_9AGAM</name>